<feature type="region of interest" description="Disordered" evidence="1">
    <location>
        <begin position="27"/>
        <end position="54"/>
    </location>
</feature>
<dbReference type="Proteomes" id="UP001621418">
    <property type="component" value="Chromosome"/>
</dbReference>
<evidence type="ECO:0000256" key="1">
    <source>
        <dbReference type="SAM" id="MobiDB-lite"/>
    </source>
</evidence>
<evidence type="ECO:0000313" key="3">
    <source>
        <dbReference type="Proteomes" id="UP001621418"/>
    </source>
</evidence>
<organism evidence="2 3">
    <name type="scientific">Nocardia salmonicida</name>
    <dbReference type="NCBI Taxonomy" id="53431"/>
    <lineage>
        <taxon>Bacteria</taxon>
        <taxon>Bacillati</taxon>
        <taxon>Actinomycetota</taxon>
        <taxon>Actinomycetes</taxon>
        <taxon>Mycobacteriales</taxon>
        <taxon>Nocardiaceae</taxon>
        <taxon>Nocardia</taxon>
    </lineage>
</organism>
<accession>A0ABZ1N0F7</accession>
<dbReference type="RefSeq" id="WP_405145633.1">
    <property type="nucleotide sequence ID" value="NZ_CP109527.1"/>
</dbReference>
<dbReference type="EMBL" id="CP109527">
    <property type="protein sequence ID" value="WTY33426.1"/>
    <property type="molecule type" value="Genomic_DNA"/>
</dbReference>
<sequence length="54" mass="6031">MATQDGSLAELDREIDALMTSTSANGLMEAFDNPDTRRKFVERQPRANDADDGW</sequence>
<evidence type="ECO:0000313" key="2">
    <source>
        <dbReference type="EMBL" id="WTY33426.1"/>
    </source>
</evidence>
<keyword evidence="3" id="KW-1185">Reference proteome</keyword>
<reference evidence="2 3" key="1">
    <citation type="submission" date="2022-10" db="EMBL/GenBank/DDBJ databases">
        <title>The complete genomes of actinobacterial strains from the NBC collection.</title>
        <authorList>
            <person name="Joergensen T.S."/>
            <person name="Alvarez Arevalo M."/>
            <person name="Sterndorff E.B."/>
            <person name="Faurdal D."/>
            <person name="Vuksanovic O."/>
            <person name="Mourched A.-S."/>
            <person name="Charusanti P."/>
            <person name="Shaw S."/>
            <person name="Blin K."/>
            <person name="Weber T."/>
        </authorList>
    </citation>
    <scope>NUCLEOTIDE SEQUENCE [LARGE SCALE GENOMIC DNA]</scope>
    <source>
        <strain evidence="2 3">NBC_01413</strain>
    </source>
</reference>
<proteinExistence type="predicted"/>
<protein>
    <submittedName>
        <fullName evidence="2">Uncharacterized protein</fullName>
    </submittedName>
</protein>
<name>A0ABZ1N0F7_9NOCA</name>
<feature type="compositionally biased region" description="Basic and acidic residues" evidence="1">
    <location>
        <begin position="34"/>
        <end position="54"/>
    </location>
</feature>
<gene>
    <name evidence="2" type="ORF">OG308_18980</name>
</gene>